<evidence type="ECO:0000256" key="2">
    <source>
        <dbReference type="ARBA" id="ARBA00004515"/>
    </source>
</evidence>
<dbReference type="EMBL" id="JAKOGG010000002">
    <property type="protein sequence ID" value="MCS4555377.1"/>
    <property type="molecule type" value="Genomic_DNA"/>
</dbReference>
<keyword evidence="8" id="KW-0472">Membrane</keyword>
<evidence type="ECO:0000259" key="11">
    <source>
        <dbReference type="Pfam" id="PF01706"/>
    </source>
</evidence>
<keyword evidence="15" id="KW-1185">Reference proteome</keyword>
<evidence type="ECO:0000256" key="10">
    <source>
        <dbReference type="ARBA" id="ARBA00025598"/>
    </source>
</evidence>
<dbReference type="SUPFAM" id="SSF48029">
    <property type="entry name" value="FliG"/>
    <property type="match status" value="2"/>
</dbReference>
<organism evidence="14 15">
    <name type="scientific">Shewanella electrica</name>
    <dbReference type="NCBI Taxonomy" id="515560"/>
    <lineage>
        <taxon>Bacteria</taxon>
        <taxon>Pseudomonadati</taxon>
        <taxon>Pseudomonadota</taxon>
        <taxon>Gammaproteobacteria</taxon>
        <taxon>Alteromonadales</taxon>
        <taxon>Shewanellaceae</taxon>
        <taxon>Shewanella</taxon>
    </lineage>
</organism>
<evidence type="ECO:0000256" key="6">
    <source>
        <dbReference type="ARBA" id="ARBA00022500"/>
    </source>
</evidence>
<keyword evidence="14" id="KW-0282">Flagellum</keyword>
<protein>
    <recommendedName>
        <fullName evidence="4">Flagellar motor switch protein FliG</fullName>
    </recommendedName>
</protein>
<reference evidence="14 15" key="1">
    <citation type="submission" date="2022-02" db="EMBL/GenBank/DDBJ databases">
        <authorList>
            <person name="Zhuang L."/>
        </authorList>
    </citation>
    <scope>NUCLEOTIDE SEQUENCE [LARGE SCALE GENOMIC DNA]</scope>
    <source>
        <strain evidence="14 15">C32</strain>
    </source>
</reference>
<comment type="subcellular location">
    <subcellularLocation>
        <location evidence="1">Bacterial flagellum basal body</location>
    </subcellularLocation>
    <subcellularLocation>
        <location evidence="2">Cell inner membrane</location>
        <topology evidence="2">Peripheral membrane protein</topology>
        <orientation evidence="2">Cytoplasmic side</orientation>
    </subcellularLocation>
</comment>
<feature type="domain" description="Flagellar motor switch protein FliG C-terminal" evidence="11">
    <location>
        <begin position="226"/>
        <end position="329"/>
    </location>
</feature>
<comment type="function">
    <text evidence="10">FliG is one of three proteins (FliG, FliN, FliM) that forms the rotor-mounted switch complex (C ring), located at the base of the basal body. This complex interacts with the CheY and CheZ chemotaxis proteins, in addition to contacting components of the motor that determine the direction of flagellar rotation.</text>
</comment>
<reference evidence="15" key="2">
    <citation type="submission" date="2023-07" db="EMBL/GenBank/DDBJ databases">
        <title>Shewanella mangrovi sp. nov., an acetaldehyde- degrading bacterium isolated from mangrove sediment.</title>
        <authorList>
            <person name="Liu Y."/>
        </authorList>
    </citation>
    <scope>NUCLEOTIDE SEQUENCE [LARGE SCALE GENOMIC DNA]</scope>
    <source>
        <strain evidence="15">C32</strain>
    </source>
</reference>
<dbReference type="InterPro" id="IPR023087">
    <property type="entry name" value="Flg_Motor_Flig_C"/>
</dbReference>
<proteinExistence type="inferred from homology"/>
<name>A0ABT2FHE0_9GAMM</name>
<keyword evidence="9" id="KW-0975">Bacterial flagellum</keyword>
<comment type="similarity">
    <text evidence="3">Belongs to the FliG family.</text>
</comment>
<dbReference type="Gene3D" id="1.10.220.30">
    <property type="match status" value="3"/>
</dbReference>
<evidence type="ECO:0000256" key="5">
    <source>
        <dbReference type="ARBA" id="ARBA00022475"/>
    </source>
</evidence>
<accession>A0ABT2FHE0</accession>
<dbReference type="RefSeq" id="WP_238894783.1">
    <property type="nucleotide sequence ID" value="NZ_JAKOGG010000002.1"/>
</dbReference>
<keyword evidence="14" id="KW-0966">Cell projection</keyword>
<feature type="domain" description="Flagellar motor switch protein FliG middle" evidence="12">
    <location>
        <begin position="124"/>
        <end position="197"/>
    </location>
</feature>
<evidence type="ECO:0000256" key="9">
    <source>
        <dbReference type="ARBA" id="ARBA00023143"/>
    </source>
</evidence>
<dbReference type="Pfam" id="PF01706">
    <property type="entry name" value="FliG_C"/>
    <property type="match status" value="1"/>
</dbReference>
<dbReference type="InterPro" id="IPR028263">
    <property type="entry name" value="FliG_N"/>
</dbReference>
<keyword evidence="7" id="KW-0283">Flagellar rotation</keyword>
<dbReference type="Pfam" id="PF14842">
    <property type="entry name" value="FliG_N"/>
    <property type="match status" value="1"/>
</dbReference>
<keyword evidence="14" id="KW-0969">Cilium</keyword>
<evidence type="ECO:0000256" key="7">
    <source>
        <dbReference type="ARBA" id="ARBA00022779"/>
    </source>
</evidence>
<evidence type="ECO:0000259" key="12">
    <source>
        <dbReference type="Pfam" id="PF14841"/>
    </source>
</evidence>
<feature type="domain" description="Flagellar motor switch protein FliG N-terminal" evidence="13">
    <location>
        <begin position="12"/>
        <end position="109"/>
    </location>
</feature>
<dbReference type="Proteomes" id="UP001201549">
    <property type="component" value="Unassembled WGS sequence"/>
</dbReference>
<dbReference type="PANTHER" id="PTHR30534:SF0">
    <property type="entry name" value="FLAGELLAR MOTOR SWITCH PROTEIN FLIG"/>
    <property type="match status" value="1"/>
</dbReference>
<evidence type="ECO:0000256" key="8">
    <source>
        <dbReference type="ARBA" id="ARBA00023136"/>
    </source>
</evidence>
<evidence type="ECO:0000313" key="15">
    <source>
        <dbReference type="Proteomes" id="UP001201549"/>
    </source>
</evidence>
<keyword evidence="6" id="KW-0145">Chemotaxis</keyword>
<evidence type="ECO:0000313" key="14">
    <source>
        <dbReference type="EMBL" id="MCS4555377.1"/>
    </source>
</evidence>
<dbReference type="InterPro" id="IPR011002">
    <property type="entry name" value="FliG_a-hlx"/>
</dbReference>
<gene>
    <name evidence="14" type="primary">fliG</name>
    <name evidence="14" type="ORF">L9G74_02900</name>
</gene>
<dbReference type="InterPro" id="IPR000090">
    <property type="entry name" value="Flg_Motor_Flig"/>
</dbReference>
<dbReference type="InterPro" id="IPR032779">
    <property type="entry name" value="FliG_M"/>
</dbReference>
<sequence length="340" mass="38773">MKLESPELNKQQLSELDQAAILLLSMGEDNAANVIRRLGRTEVKALSERMAKIAHVSQEDMTQTLSHFFDSYRVESGVSGASRRYLEKALDKAVGRKLARGMLDDIYGNELVDDLRRLEWIPAELIARFLEQEHVQMQALMLAFLPAEQSSAVISLLPKERHEDLLFRVAGLREVSEHVIDDLRYTLERCIEFVGNQAGARLNGVEKVAEIVNRYNGNKAEIITLLKQHDQETANAIEERMFDFDTLEHQTEEVRAELMNEISDELWIVALKGAKPEFVTAMLASLPKRLAQVYQQQLDGLGPQPVRKVEAARLEIMQVIRRMMAEGRVDYRLYPEEVMG</sequence>
<evidence type="ECO:0000259" key="13">
    <source>
        <dbReference type="Pfam" id="PF14842"/>
    </source>
</evidence>
<evidence type="ECO:0000256" key="1">
    <source>
        <dbReference type="ARBA" id="ARBA00004117"/>
    </source>
</evidence>
<dbReference type="Pfam" id="PF14841">
    <property type="entry name" value="FliG_M"/>
    <property type="match status" value="1"/>
</dbReference>
<evidence type="ECO:0000256" key="4">
    <source>
        <dbReference type="ARBA" id="ARBA00021870"/>
    </source>
</evidence>
<keyword evidence="5" id="KW-1003">Cell membrane</keyword>
<dbReference type="PRINTS" id="PR00954">
    <property type="entry name" value="FLGMOTORFLIG"/>
</dbReference>
<evidence type="ECO:0000256" key="3">
    <source>
        <dbReference type="ARBA" id="ARBA00010299"/>
    </source>
</evidence>
<comment type="caution">
    <text evidence="14">The sequence shown here is derived from an EMBL/GenBank/DDBJ whole genome shotgun (WGS) entry which is preliminary data.</text>
</comment>
<dbReference type="PANTHER" id="PTHR30534">
    <property type="entry name" value="FLAGELLAR MOTOR SWITCH PROTEIN FLIG"/>
    <property type="match status" value="1"/>
</dbReference>